<name>A0A438IP29_VITVI</name>
<gene>
    <name evidence="1" type="ORF">CK203_026841</name>
</gene>
<accession>A0A438IP29</accession>
<dbReference type="EMBL" id="QGNW01000093">
    <property type="protein sequence ID" value="RVW98431.1"/>
    <property type="molecule type" value="Genomic_DNA"/>
</dbReference>
<dbReference type="Proteomes" id="UP000288805">
    <property type="component" value="Unassembled WGS sequence"/>
</dbReference>
<comment type="caution">
    <text evidence="1">The sequence shown here is derived from an EMBL/GenBank/DDBJ whole genome shotgun (WGS) entry which is preliminary data.</text>
</comment>
<protein>
    <submittedName>
        <fullName evidence="1">Uncharacterized protein</fullName>
    </submittedName>
</protein>
<organism evidence="1 2">
    <name type="scientific">Vitis vinifera</name>
    <name type="common">Grape</name>
    <dbReference type="NCBI Taxonomy" id="29760"/>
    <lineage>
        <taxon>Eukaryota</taxon>
        <taxon>Viridiplantae</taxon>
        <taxon>Streptophyta</taxon>
        <taxon>Embryophyta</taxon>
        <taxon>Tracheophyta</taxon>
        <taxon>Spermatophyta</taxon>
        <taxon>Magnoliopsida</taxon>
        <taxon>eudicotyledons</taxon>
        <taxon>Gunneridae</taxon>
        <taxon>Pentapetalae</taxon>
        <taxon>rosids</taxon>
        <taxon>Vitales</taxon>
        <taxon>Vitaceae</taxon>
        <taxon>Viteae</taxon>
        <taxon>Vitis</taxon>
    </lineage>
</organism>
<dbReference type="AlphaFoldDB" id="A0A438IP29"/>
<reference evidence="1 2" key="1">
    <citation type="journal article" date="2018" name="PLoS Genet.">
        <title>Population sequencing reveals clonal diversity and ancestral inbreeding in the grapevine cultivar Chardonnay.</title>
        <authorList>
            <person name="Roach M.J."/>
            <person name="Johnson D.L."/>
            <person name="Bohlmann J."/>
            <person name="van Vuuren H.J."/>
            <person name="Jones S.J."/>
            <person name="Pretorius I.S."/>
            <person name="Schmidt S.A."/>
            <person name="Borneman A.R."/>
        </authorList>
    </citation>
    <scope>NUCLEOTIDE SEQUENCE [LARGE SCALE GENOMIC DNA]</scope>
    <source>
        <strain evidence="2">cv. Chardonnay</strain>
        <tissue evidence="1">Leaf</tissue>
    </source>
</reference>
<evidence type="ECO:0000313" key="1">
    <source>
        <dbReference type="EMBL" id="RVW98431.1"/>
    </source>
</evidence>
<sequence>MRGCPMLFHSFMRWRSQNATAQGRQALFRGGRGALESEGHGKYGVKEAYNGLVVIKLATFRIEAVG</sequence>
<evidence type="ECO:0000313" key="2">
    <source>
        <dbReference type="Proteomes" id="UP000288805"/>
    </source>
</evidence>
<proteinExistence type="predicted"/>